<sequence length="402" mass="45954">MAETPIEYVSNANAVFSKNLFNIIAEKGKNIIYSPLSAHAILSLVHQGAADETAESMEQGLHLSDTKLAATGYQSVMEKLNSVNEVTLHIANKVYIHEKYNLKDEFCTTAKECYLSETEKIAFTPDTTVAAKTMNDWVENQTNNKIQNLIHPSNVNCDTRLFLINAIYFKGKWLDCFSEKWTKKEKFYLNDNDTVDCDMMQMENKFRYGEDDDLDAQIINIPYKDENLSLMIILPRSKTGIPLLEEKIATKNLTDININLVSETVILFLPKFKIESTIELNEPLTEMGMEIIFSNRAKFSNLIYSPEPLAISSVIQKAFIEVNEEGVEAAAATAGTFTFLSAYRRMEGYVFCVKKVKCSRKLKKPPKPKIFRADHGFLFYLYYQDEHNIHLIFVGKLERFDD</sequence>
<accession>A0ACB9T712</accession>
<name>A0ACB9T712_HOLOL</name>
<protein>
    <submittedName>
        <fullName evidence="1">Serine protease inhibitor serpin</fullName>
    </submittedName>
</protein>
<keyword evidence="1" id="KW-0722">Serine protease inhibitor</keyword>
<comment type="caution">
    <text evidence="1">The sequence shown here is derived from an EMBL/GenBank/DDBJ whole genome shotgun (WGS) entry which is preliminary data.</text>
</comment>
<organism evidence="1 2">
    <name type="scientific">Holotrichia oblita</name>
    <name type="common">Chafer beetle</name>
    <dbReference type="NCBI Taxonomy" id="644536"/>
    <lineage>
        <taxon>Eukaryota</taxon>
        <taxon>Metazoa</taxon>
        <taxon>Ecdysozoa</taxon>
        <taxon>Arthropoda</taxon>
        <taxon>Hexapoda</taxon>
        <taxon>Insecta</taxon>
        <taxon>Pterygota</taxon>
        <taxon>Neoptera</taxon>
        <taxon>Endopterygota</taxon>
        <taxon>Coleoptera</taxon>
        <taxon>Polyphaga</taxon>
        <taxon>Scarabaeiformia</taxon>
        <taxon>Scarabaeidae</taxon>
        <taxon>Melolonthinae</taxon>
        <taxon>Holotrichia</taxon>
    </lineage>
</organism>
<keyword evidence="1" id="KW-0646">Protease inhibitor</keyword>
<evidence type="ECO:0000313" key="1">
    <source>
        <dbReference type="EMBL" id="KAI4462598.1"/>
    </source>
</evidence>
<dbReference type="Proteomes" id="UP001056778">
    <property type="component" value="Chromosome 4"/>
</dbReference>
<proteinExistence type="predicted"/>
<dbReference type="EMBL" id="CM043018">
    <property type="protein sequence ID" value="KAI4462598.1"/>
    <property type="molecule type" value="Genomic_DNA"/>
</dbReference>
<reference evidence="1" key="1">
    <citation type="submission" date="2022-04" db="EMBL/GenBank/DDBJ databases">
        <title>Chromosome-scale genome assembly of Holotrichia oblita Faldermann.</title>
        <authorList>
            <person name="Rongchong L."/>
        </authorList>
    </citation>
    <scope>NUCLEOTIDE SEQUENCE</scope>
    <source>
        <strain evidence="1">81SQS9</strain>
    </source>
</reference>
<gene>
    <name evidence="1" type="ORF">MML48_4g00007167</name>
</gene>
<keyword evidence="2" id="KW-1185">Reference proteome</keyword>
<evidence type="ECO:0000313" key="2">
    <source>
        <dbReference type="Proteomes" id="UP001056778"/>
    </source>
</evidence>